<feature type="compositionally biased region" description="Low complexity" evidence="2">
    <location>
        <begin position="155"/>
        <end position="167"/>
    </location>
</feature>
<evidence type="ECO:0000313" key="3">
    <source>
        <dbReference type="EMBL" id="SPQ95026.1"/>
    </source>
</evidence>
<dbReference type="Proteomes" id="UP000290189">
    <property type="component" value="Unassembled WGS sequence"/>
</dbReference>
<protein>
    <submittedName>
        <fullName evidence="3">Uncharacterized protein</fullName>
    </submittedName>
</protein>
<evidence type="ECO:0000256" key="1">
    <source>
        <dbReference type="SAM" id="Coils"/>
    </source>
</evidence>
<keyword evidence="3" id="KW-0496">Mitochondrion</keyword>
<proteinExistence type="predicted"/>
<organism evidence="3 4">
    <name type="scientific">Plasmodiophora brassicae</name>
    <name type="common">Clubroot disease agent</name>
    <dbReference type="NCBI Taxonomy" id="37360"/>
    <lineage>
        <taxon>Eukaryota</taxon>
        <taxon>Sar</taxon>
        <taxon>Rhizaria</taxon>
        <taxon>Endomyxa</taxon>
        <taxon>Phytomyxea</taxon>
        <taxon>Plasmodiophorida</taxon>
        <taxon>Plasmodiophoridae</taxon>
        <taxon>Plasmodiophora</taxon>
    </lineage>
</organism>
<accession>A0A3P3Y4D8</accession>
<name>A0A3P3Y4D8_PLABS</name>
<feature type="coiled-coil region" evidence="1">
    <location>
        <begin position="24"/>
        <end position="51"/>
    </location>
</feature>
<gene>
    <name evidence="3" type="ORF">PLBR_LOCUS2241</name>
</gene>
<reference evidence="3 4" key="1">
    <citation type="submission" date="2018-03" db="EMBL/GenBank/DDBJ databases">
        <authorList>
            <person name="Fogelqvist J."/>
        </authorList>
    </citation>
    <scope>NUCLEOTIDE SEQUENCE [LARGE SCALE GENOMIC DNA]</scope>
</reference>
<feature type="region of interest" description="Disordered" evidence="2">
    <location>
        <begin position="153"/>
        <end position="175"/>
    </location>
</feature>
<evidence type="ECO:0000256" key="2">
    <source>
        <dbReference type="SAM" id="MobiDB-lite"/>
    </source>
</evidence>
<dbReference type="AlphaFoldDB" id="A0A3P3Y4D8"/>
<evidence type="ECO:0000313" key="4">
    <source>
        <dbReference type="Proteomes" id="UP000290189"/>
    </source>
</evidence>
<sequence>MGLTGAAAVPTEGGGDPADLAEQLRRERETVAQLRAQVDRMAHERTSALDERTRILLDVDREEEFLVNRLQKQITAVALEKRTLESHWSSVATDLLTRLRDYIDRATSSPETGGARLEFETVSSMVAEVYEEQDRLRVQQATYLARIAQLEAQVRASPSPRPSRASAPSPPVLHM</sequence>
<keyword evidence="1" id="KW-0175">Coiled coil</keyword>
<geneLocation type="mitochondrion" evidence="3"/>
<dbReference type="EMBL" id="OVEO01000003">
    <property type="protein sequence ID" value="SPQ95026.1"/>
    <property type="molecule type" value="Genomic_DNA"/>
</dbReference>